<dbReference type="PROSITE" id="PS00232">
    <property type="entry name" value="CADHERIN_1"/>
    <property type="match status" value="4"/>
</dbReference>
<dbReference type="InterPro" id="IPR050174">
    <property type="entry name" value="Protocadherin/Cadherin-CA"/>
</dbReference>
<keyword evidence="4 8" id="KW-0106">Calcium</keyword>
<dbReference type="PROSITE" id="PS50268">
    <property type="entry name" value="CADHERIN_2"/>
    <property type="match status" value="7"/>
</dbReference>
<comment type="subcellular location">
    <subcellularLocation>
        <location evidence="1">Membrane</location>
        <topology evidence="1">Single-pass membrane protein</topology>
    </subcellularLocation>
</comment>
<keyword evidence="5 10" id="KW-1133">Transmembrane helix</keyword>
<evidence type="ECO:0000256" key="3">
    <source>
        <dbReference type="ARBA" id="ARBA00022737"/>
    </source>
</evidence>
<feature type="region of interest" description="Disordered" evidence="9">
    <location>
        <begin position="1370"/>
        <end position="1462"/>
    </location>
</feature>
<dbReference type="PRINTS" id="PR00205">
    <property type="entry name" value="CADHERIN"/>
</dbReference>
<keyword evidence="7" id="KW-0325">Glycoprotein</keyword>
<keyword evidence="2 10" id="KW-0812">Transmembrane</keyword>
<dbReference type="Proteomes" id="UP000699462">
    <property type="component" value="Unassembled WGS sequence"/>
</dbReference>
<reference evidence="13 14" key="1">
    <citation type="submission" date="2019-07" db="EMBL/GenBank/DDBJ databases">
        <title>Annotation for the trematode Paragonimus westermani.</title>
        <authorList>
            <person name="Choi Y.-J."/>
        </authorList>
    </citation>
    <scope>NUCLEOTIDE SEQUENCE [LARGE SCALE GENOMIC DNA]</scope>
    <source>
        <strain evidence="13">180907_Pwestermani</strain>
    </source>
</reference>
<dbReference type="GO" id="GO:0005509">
    <property type="term" value="F:calcium ion binding"/>
    <property type="evidence" value="ECO:0007669"/>
    <property type="project" value="UniProtKB-UniRule"/>
</dbReference>
<feature type="domain" description="Cadherin" evidence="12">
    <location>
        <begin position="141"/>
        <end position="244"/>
    </location>
</feature>
<evidence type="ECO:0000256" key="10">
    <source>
        <dbReference type="SAM" id="Phobius"/>
    </source>
</evidence>
<feature type="region of interest" description="Disordered" evidence="9">
    <location>
        <begin position="883"/>
        <end position="905"/>
    </location>
</feature>
<comment type="caution">
    <text evidence="13">The sequence shown here is derived from an EMBL/GenBank/DDBJ whole genome shotgun (WGS) entry which is preliminary data.</text>
</comment>
<dbReference type="InterPro" id="IPR020894">
    <property type="entry name" value="Cadherin_CS"/>
</dbReference>
<protein>
    <recommendedName>
        <fullName evidence="12">Cadherin domain-containing protein</fullName>
    </recommendedName>
</protein>
<dbReference type="Pfam" id="PF00028">
    <property type="entry name" value="Cadherin"/>
    <property type="match status" value="2"/>
</dbReference>
<sequence length="1462" mass="158743">MPSVKSPPRFLIVLGLKLLLILKCCRGAEEIQVHLQMREETPPFTKIGSVAPSLPANLGTKLHFMTDSSFFSVTPTVGEVRVARLIDRERLCPDFKLCCGVLACQLEARIFITNKVSGEFAASVSLKVDIQDQNDNRPTFTSPSQKVSISEASPVGTFVNLVPATDADIEPTNQIQRYNLIEPTGTFILPQDELPNVRLQLSRPLDRERIASYTATLEACDPGACARQTVEIHVMDENDNKPLFTTTRFTKRLMENIKVGDVVLQLNAADADSGERGRVIYSTSGSVDPDLLETFELVQTTGEIRLRQPLAANIRDNYRFRVIACDAMTPSCTGDENSTAEITLLVEDINNYAPTIHVVASGVTTVSTDSKTSDRHSVDGGMNISGGEPAYRDSLSILENTAPSQVAVLTVRDADVGENARITCSLNESTSELSDVHSTNDFILTPSAPGIYSLRTARQFDYELEPTASTKVVCHDYGKPQQLTSARMITVRVIDVNEFQPEFSRRVYVGRVPENAAAGMEILTTTATDRDRGAVLLYRFAAPPVQQGNWDEKRTEQSALSGESSAEKFGVNKYFVIEPQSGTIRTSQKFKSPNSRLLILCIRQIPLDRETVSSVTLVVLVTDSELPPTFTATTTVSIEVLDENDNAPVFVNPPTEPVISASGAKQRPRTKPFVVMENAPRFTRLSEQLEARDPDQGDNGRVHFSLLETYAFTRPVRQGHLQSQHRALLVSDGSLENDIATDLPDELGLTRKVVDQPIFRITPDGGIETLVELDREAVPLYILKIGVQDRGAQPLATTTLLRVEVLDANDNSPSWVFPTPTDRTINLTTAMKPGSLAGRLRAEDSDVGDAGRVDYMFLGPRGEPLKGLSLRDGLLDSLTMQKENAKESGVNTRGSVTRQPHAESSENGYRLGPLYLNGSTGEIWVAQPLTAGAINLHLRAQDRGSPRSQTDAWLTINVFVDPSDDPTFFNFGADGTLNVTIILVMITITAIVSLFLIIGIVCVRRRPVRYTPTRTHTTADGTVSPSHSNLPYGSDVNKEGMVTSLTPNSWQPAMGLYTGGQFYATHGSLGSPIMDDGQMFTTLGGQSVMGYGAMVAPNDAASLVYLPQTIQPPGTVGSLGGGSMTPVPMEHGIVPIDYGGRGPMHTFGVSANVCPIFDVPATLTRTRGSVSGGFYPGSTGVSIAYEPHMDADSGDSGRGPSEEGNQFLFADNYRSVNTSCSMGVPQYSTYSSYRPSSRAGYYRTVSGVDGSSGLVKMHTVNCPSLVNGGICNCFLLHENDGMHPSLQSSQPFDALDHNSVMYTPSYGVPRTNLSMPLPPPPAPPPRSPVIHNSDGNARSMTLQEVRHRELHLQSGHPEQNINLTQLEYYNDGPSQQDLSGGPNDYTRQDESYPNGTVTPLRIDLRKTSSVDANSDDQGEYGNKQRPRLGCVGPGPGLPPLANKKIIATSTSHSSSAETADYT</sequence>
<feature type="compositionally biased region" description="Polar residues" evidence="9">
    <location>
        <begin position="889"/>
        <end position="898"/>
    </location>
</feature>
<accession>A0A8T0D2M9</accession>
<feature type="region of interest" description="Disordered" evidence="9">
    <location>
        <begin position="1311"/>
        <end position="1335"/>
    </location>
</feature>
<keyword evidence="3" id="KW-0677">Repeat</keyword>
<feature type="domain" description="Cadherin" evidence="12">
    <location>
        <begin position="667"/>
        <end position="815"/>
    </location>
</feature>
<evidence type="ECO:0000256" key="6">
    <source>
        <dbReference type="ARBA" id="ARBA00023136"/>
    </source>
</evidence>
<evidence type="ECO:0000313" key="13">
    <source>
        <dbReference type="EMBL" id="KAF8560841.1"/>
    </source>
</evidence>
<feature type="chain" id="PRO_5035725131" description="Cadherin domain-containing protein" evidence="11">
    <location>
        <begin position="28"/>
        <end position="1462"/>
    </location>
</feature>
<evidence type="ECO:0000256" key="9">
    <source>
        <dbReference type="SAM" id="MobiDB-lite"/>
    </source>
</evidence>
<feature type="transmembrane region" description="Helical" evidence="10">
    <location>
        <begin position="979"/>
        <end position="1003"/>
    </location>
</feature>
<feature type="domain" description="Cadherin" evidence="12">
    <location>
        <begin position="504"/>
        <end position="650"/>
    </location>
</feature>
<feature type="compositionally biased region" description="Polar residues" evidence="9">
    <location>
        <begin position="1019"/>
        <end position="1031"/>
    </location>
</feature>
<dbReference type="CDD" id="cd11304">
    <property type="entry name" value="Cadherin_repeat"/>
    <property type="match status" value="7"/>
</dbReference>
<keyword evidence="6 10" id="KW-0472">Membrane</keyword>
<proteinExistence type="predicted"/>
<dbReference type="OrthoDB" id="6252479at2759"/>
<feature type="region of interest" description="Disordered" evidence="9">
    <location>
        <begin position="1014"/>
        <end position="1035"/>
    </location>
</feature>
<feature type="domain" description="Cadherin" evidence="12">
    <location>
        <begin position="819"/>
        <end position="968"/>
    </location>
</feature>
<dbReference type="PANTHER" id="PTHR24028">
    <property type="entry name" value="CADHERIN-87A"/>
    <property type="match status" value="1"/>
</dbReference>
<feature type="domain" description="Cadherin" evidence="12">
    <location>
        <begin position="245"/>
        <end position="356"/>
    </location>
</feature>
<dbReference type="Gene3D" id="2.60.40.60">
    <property type="entry name" value="Cadherins"/>
    <property type="match status" value="7"/>
</dbReference>
<evidence type="ECO:0000256" key="2">
    <source>
        <dbReference type="ARBA" id="ARBA00022692"/>
    </source>
</evidence>
<dbReference type="EMBL" id="JTDF01022193">
    <property type="protein sequence ID" value="KAF8560841.1"/>
    <property type="molecule type" value="Genomic_DNA"/>
</dbReference>
<evidence type="ECO:0000256" key="11">
    <source>
        <dbReference type="SAM" id="SignalP"/>
    </source>
</evidence>
<dbReference type="GO" id="GO:0007156">
    <property type="term" value="P:homophilic cell adhesion via plasma membrane adhesion molecules"/>
    <property type="evidence" value="ECO:0007669"/>
    <property type="project" value="InterPro"/>
</dbReference>
<evidence type="ECO:0000313" key="14">
    <source>
        <dbReference type="Proteomes" id="UP000699462"/>
    </source>
</evidence>
<keyword evidence="11" id="KW-0732">Signal</keyword>
<evidence type="ECO:0000256" key="7">
    <source>
        <dbReference type="ARBA" id="ARBA00023180"/>
    </source>
</evidence>
<feature type="compositionally biased region" description="Pro residues" evidence="9">
    <location>
        <begin position="1316"/>
        <end position="1327"/>
    </location>
</feature>
<evidence type="ECO:0000256" key="8">
    <source>
        <dbReference type="PROSITE-ProRule" id="PRU00043"/>
    </source>
</evidence>
<feature type="domain" description="Cadherin" evidence="12">
    <location>
        <begin position="67"/>
        <end position="140"/>
    </location>
</feature>
<feature type="signal peptide" evidence="11">
    <location>
        <begin position="1"/>
        <end position="27"/>
    </location>
</feature>
<feature type="compositionally biased region" description="Low complexity" evidence="9">
    <location>
        <begin position="1447"/>
        <end position="1462"/>
    </location>
</feature>
<feature type="domain" description="Cadherin" evidence="12">
    <location>
        <begin position="389"/>
        <end position="503"/>
    </location>
</feature>
<dbReference type="SUPFAM" id="SSF49313">
    <property type="entry name" value="Cadherin-like"/>
    <property type="match status" value="6"/>
</dbReference>
<organism evidence="13 14">
    <name type="scientific">Paragonimus westermani</name>
    <dbReference type="NCBI Taxonomy" id="34504"/>
    <lineage>
        <taxon>Eukaryota</taxon>
        <taxon>Metazoa</taxon>
        <taxon>Spiralia</taxon>
        <taxon>Lophotrochozoa</taxon>
        <taxon>Platyhelminthes</taxon>
        <taxon>Trematoda</taxon>
        <taxon>Digenea</taxon>
        <taxon>Plagiorchiida</taxon>
        <taxon>Troglotremata</taxon>
        <taxon>Troglotrematidae</taxon>
        <taxon>Paragonimus</taxon>
    </lineage>
</organism>
<name>A0A8T0D2M9_9TREM</name>
<gene>
    <name evidence="13" type="ORF">P879_06315</name>
</gene>
<dbReference type="GO" id="GO:0005886">
    <property type="term" value="C:plasma membrane"/>
    <property type="evidence" value="ECO:0007669"/>
    <property type="project" value="InterPro"/>
</dbReference>
<evidence type="ECO:0000256" key="5">
    <source>
        <dbReference type="ARBA" id="ARBA00022989"/>
    </source>
</evidence>
<dbReference type="InterPro" id="IPR002126">
    <property type="entry name" value="Cadherin-like_dom"/>
</dbReference>
<evidence type="ECO:0000259" key="12">
    <source>
        <dbReference type="PROSITE" id="PS50268"/>
    </source>
</evidence>
<evidence type="ECO:0000256" key="4">
    <source>
        <dbReference type="ARBA" id="ARBA00022837"/>
    </source>
</evidence>
<dbReference type="PANTHER" id="PTHR24028:SF146">
    <property type="entry name" value="CADHERIN 96CB, ISOFORM D-RELATED"/>
    <property type="match status" value="1"/>
</dbReference>
<dbReference type="InterPro" id="IPR015919">
    <property type="entry name" value="Cadherin-like_sf"/>
</dbReference>
<dbReference type="SMART" id="SM00112">
    <property type="entry name" value="CA"/>
    <property type="match status" value="6"/>
</dbReference>
<keyword evidence="14" id="KW-1185">Reference proteome</keyword>
<evidence type="ECO:0000256" key="1">
    <source>
        <dbReference type="ARBA" id="ARBA00004167"/>
    </source>
</evidence>